<keyword evidence="7 14" id="KW-0812">Transmembrane</keyword>
<dbReference type="Pfam" id="PF02518">
    <property type="entry name" value="HATPase_c"/>
    <property type="match status" value="1"/>
</dbReference>
<dbReference type="OrthoDB" id="9780718at2"/>
<dbReference type="EMBL" id="WJBD01000001">
    <property type="protein sequence ID" value="MBC3886738.1"/>
    <property type="molecule type" value="Genomic_DNA"/>
</dbReference>
<dbReference type="Gene3D" id="1.10.287.130">
    <property type="match status" value="1"/>
</dbReference>
<dbReference type="PANTHER" id="PTHR45528">
    <property type="entry name" value="SENSOR HISTIDINE KINASE CPXA"/>
    <property type="match status" value="1"/>
</dbReference>
<evidence type="ECO:0000313" key="17">
    <source>
        <dbReference type="EMBL" id="MBC3886738.1"/>
    </source>
</evidence>
<keyword evidence="13 14" id="KW-0472">Membrane</keyword>
<evidence type="ECO:0000256" key="3">
    <source>
        <dbReference type="ARBA" id="ARBA00012438"/>
    </source>
</evidence>
<comment type="catalytic activity">
    <reaction evidence="1">
        <text>ATP + protein L-histidine = ADP + protein N-phospho-L-histidine.</text>
        <dbReference type="EC" id="2.7.13.3"/>
    </reaction>
</comment>
<evidence type="ECO:0000256" key="1">
    <source>
        <dbReference type="ARBA" id="ARBA00000085"/>
    </source>
</evidence>
<sequence>MKIKRLIIIFTLLLVASYTVLFYYINATHINSVDVTQINRVVKTIEKDWANGDTEKTGANGGMAYQITLVTDENYQSLLFEGIRNRHTIMDLTSVSADGQAEVLGKVIFLTDGSEEEMMKNNLLTMITVVFLMVLIMVDVVLGMVHFSILRPFGIMKQFAQKIADGDLEFRLPMDRGNYFGAFTESFDLMREELRKARQGEYEANISKKELVAELSHDIKTPVATIKAICELLKVKLGGVKFDAQAGEAAETTIAESMEKIAVIHSKADVIDALISNLFHATLEELEMLKVNVSEQPSTVIIQMFKEMDNFGKIRFKNDLAECLISCDPLRLGQVIDNIISNSDKYAGTDIDIWFDLDQTEKYLKVKIRDDGDGVNPDEWPLVCEKFFRGSGEAVQNTPGSGLGLYLARQFMEGMGGSIRCYNEGGFVVELRIKVV</sequence>
<evidence type="ECO:0000256" key="10">
    <source>
        <dbReference type="ARBA" id="ARBA00022840"/>
    </source>
</evidence>
<gene>
    <name evidence="17" type="ORF">GH810_00195</name>
</gene>
<dbReference type="RefSeq" id="WP_148565377.1">
    <property type="nucleotide sequence ID" value="NZ_RXYA01000001.1"/>
</dbReference>
<evidence type="ECO:0000256" key="4">
    <source>
        <dbReference type="ARBA" id="ARBA00022475"/>
    </source>
</evidence>
<dbReference type="AlphaFoldDB" id="A0A923HY48"/>
<proteinExistence type="predicted"/>
<dbReference type="InterPro" id="IPR050398">
    <property type="entry name" value="HssS/ArlS-like"/>
</dbReference>
<dbReference type="GO" id="GO:0005524">
    <property type="term" value="F:ATP binding"/>
    <property type="evidence" value="ECO:0007669"/>
    <property type="project" value="UniProtKB-KW"/>
</dbReference>
<dbReference type="InterPro" id="IPR003594">
    <property type="entry name" value="HATPase_dom"/>
</dbReference>
<reference evidence="17" key="1">
    <citation type="submission" date="2019-10" db="EMBL/GenBank/DDBJ databases">
        <authorList>
            <person name="Ross D.E."/>
            <person name="Gulliver D."/>
        </authorList>
    </citation>
    <scope>NUCLEOTIDE SEQUENCE</scope>
    <source>
        <strain evidence="17">DER-2019</strain>
    </source>
</reference>
<dbReference type="GO" id="GO:0000155">
    <property type="term" value="F:phosphorelay sensor kinase activity"/>
    <property type="evidence" value="ECO:0007669"/>
    <property type="project" value="InterPro"/>
</dbReference>
<feature type="transmembrane region" description="Helical" evidence="14">
    <location>
        <begin position="7"/>
        <end position="25"/>
    </location>
</feature>
<keyword evidence="10" id="KW-0067">ATP-binding</keyword>
<dbReference type="Gene3D" id="3.30.565.10">
    <property type="entry name" value="Histidine kinase-like ATPase, C-terminal domain"/>
    <property type="match status" value="1"/>
</dbReference>
<dbReference type="GO" id="GO:0005886">
    <property type="term" value="C:plasma membrane"/>
    <property type="evidence" value="ECO:0007669"/>
    <property type="project" value="UniProtKB-SubCell"/>
</dbReference>
<dbReference type="InterPro" id="IPR003660">
    <property type="entry name" value="HAMP_dom"/>
</dbReference>
<evidence type="ECO:0000256" key="8">
    <source>
        <dbReference type="ARBA" id="ARBA00022741"/>
    </source>
</evidence>
<evidence type="ECO:0000313" key="18">
    <source>
        <dbReference type="Proteomes" id="UP000616595"/>
    </source>
</evidence>
<evidence type="ECO:0000256" key="6">
    <source>
        <dbReference type="ARBA" id="ARBA00022679"/>
    </source>
</evidence>
<evidence type="ECO:0000256" key="5">
    <source>
        <dbReference type="ARBA" id="ARBA00022553"/>
    </source>
</evidence>
<keyword evidence="12" id="KW-0902">Two-component regulatory system</keyword>
<dbReference type="InterPro" id="IPR004358">
    <property type="entry name" value="Sig_transdc_His_kin-like_C"/>
</dbReference>
<keyword evidence="9 17" id="KW-0418">Kinase</keyword>
<feature type="domain" description="Histidine kinase" evidence="15">
    <location>
        <begin position="214"/>
        <end position="436"/>
    </location>
</feature>
<evidence type="ECO:0000256" key="9">
    <source>
        <dbReference type="ARBA" id="ARBA00022777"/>
    </source>
</evidence>
<dbReference type="SMART" id="SM00387">
    <property type="entry name" value="HATPase_c"/>
    <property type="match status" value="1"/>
</dbReference>
<dbReference type="Proteomes" id="UP000616595">
    <property type="component" value="Unassembled WGS sequence"/>
</dbReference>
<dbReference type="Gene3D" id="6.10.340.10">
    <property type="match status" value="1"/>
</dbReference>
<comment type="caution">
    <text evidence="17">The sequence shown here is derived from an EMBL/GenBank/DDBJ whole genome shotgun (WGS) entry which is preliminary data.</text>
</comment>
<evidence type="ECO:0000256" key="14">
    <source>
        <dbReference type="SAM" id="Phobius"/>
    </source>
</evidence>
<evidence type="ECO:0000256" key="13">
    <source>
        <dbReference type="ARBA" id="ARBA00023136"/>
    </source>
</evidence>
<dbReference type="SMART" id="SM00304">
    <property type="entry name" value="HAMP"/>
    <property type="match status" value="1"/>
</dbReference>
<evidence type="ECO:0000256" key="7">
    <source>
        <dbReference type="ARBA" id="ARBA00022692"/>
    </source>
</evidence>
<dbReference type="CDD" id="cd00082">
    <property type="entry name" value="HisKA"/>
    <property type="match status" value="1"/>
</dbReference>
<dbReference type="PROSITE" id="PS50109">
    <property type="entry name" value="HIS_KIN"/>
    <property type="match status" value="1"/>
</dbReference>
<dbReference type="PROSITE" id="PS50885">
    <property type="entry name" value="HAMP"/>
    <property type="match status" value="1"/>
</dbReference>
<dbReference type="EC" id="2.7.13.3" evidence="3"/>
<keyword evidence="4" id="KW-1003">Cell membrane</keyword>
<dbReference type="InterPro" id="IPR036097">
    <property type="entry name" value="HisK_dim/P_sf"/>
</dbReference>
<dbReference type="InterPro" id="IPR005467">
    <property type="entry name" value="His_kinase_dom"/>
</dbReference>
<evidence type="ECO:0000256" key="11">
    <source>
        <dbReference type="ARBA" id="ARBA00022989"/>
    </source>
</evidence>
<reference evidence="17" key="2">
    <citation type="submission" date="2020-10" db="EMBL/GenBank/DDBJ databases">
        <title>Comparative genomics of the Acetobacterium genus.</title>
        <authorList>
            <person name="Marshall C."/>
            <person name="May H."/>
            <person name="Norman S."/>
        </authorList>
    </citation>
    <scope>NUCLEOTIDE SEQUENCE</scope>
    <source>
        <strain evidence="17">DER-2019</strain>
    </source>
</reference>
<dbReference type="SUPFAM" id="SSF55874">
    <property type="entry name" value="ATPase domain of HSP90 chaperone/DNA topoisomerase II/histidine kinase"/>
    <property type="match status" value="1"/>
</dbReference>
<feature type="domain" description="HAMP" evidence="16">
    <location>
        <begin position="147"/>
        <end position="199"/>
    </location>
</feature>
<evidence type="ECO:0000256" key="2">
    <source>
        <dbReference type="ARBA" id="ARBA00004651"/>
    </source>
</evidence>
<keyword evidence="11 14" id="KW-1133">Transmembrane helix</keyword>
<dbReference type="PRINTS" id="PR00344">
    <property type="entry name" value="BCTRLSENSOR"/>
</dbReference>
<organism evidence="17 18">
    <name type="scientific">Acetobacterium paludosum</name>
    <dbReference type="NCBI Taxonomy" id="52693"/>
    <lineage>
        <taxon>Bacteria</taxon>
        <taxon>Bacillati</taxon>
        <taxon>Bacillota</taxon>
        <taxon>Clostridia</taxon>
        <taxon>Eubacteriales</taxon>
        <taxon>Eubacteriaceae</taxon>
        <taxon>Acetobacterium</taxon>
    </lineage>
</organism>
<dbReference type="Pfam" id="PF00512">
    <property type="entry name" value="HisKA"/>
    <property type="match status" value="1"/>
</dbReference>
<dbReference type="PANTHER" id="PTHR45528:SF1">
    <property type="entry name" value="SENSOR HISTIDINE KINASE CPXA"/>
    <property type="match status" value="1"/>
</dbReference>
<evidence type="ECO:0000259" key="16">
    <source>
        <dbReference type="PROSITE" id="PS50885"/>
    </source>
</evidence>
<dbReference type="CDD" id="cd06225">
    <property type="entry name" value="HAMP"/>
    <property type="match status" value="1"/>
</dbReference>
<evidence type="ECO:0000256" key="12">
    <source>
        <dbReference type="ARBA" id="ARBA00023012"/>
    </source>
</evidence>
<keyword evidence="8" id="KW-0547">Nucleotide-binding</keyword>
<keyword evidence="5" id="KW-0597">Phosphoprotein</keyword>
<dbReference type="SUPFAM" id="SSF158472">
    <property type="entry name" value="HAMP domain-like"/>
    <property type="match status" value="1"/>
</dbReference>
<feature type="transmembrane region" description="Helical" evidence="14">
    <location>
        <begin position="123"/>
        <end position="147"/>
    </location>
</feature>
<comment type="subcellular location">
    <subcellularLocation>
        <location evidence="2">Cell membrane</location>
        <topology evidence="2">Multi-pass membrane protein</topology>
    </subcellularLocation>
</comment>
<accession>A0A923HY48</accession>
<dbReference type="InterPro" id="IPR003661">
    <property type="entry name" value="HisK_dim/P_dom"/>
</dbReference>
<keyword evidence="6" id="KW-0808">Transferase</keyword>
<dbReference type="SUPFAM" id="SSF47384">
    <property type="entry name" value="Homodimeric domain of signal transducing histidine kinase"/>
    <property type="match status" value="1"/>
</dbReference>
<dbReference type="InterPro" id="IPR036890">
    <property type="entry name" value="HATPase_C_sf"/>
</dbReference>
<dbReference type="SMART" id="SM00388">
    <property type="entry name" value="HisKA"/>
    <property type="match status" value="1"/>
</dbReference>
<name>A0A923HY48_9FIRM</name>
<keyword evidence="18" id="KW-1185">Reference proteome</keyword>
<protein>
    <recommendedName>
        <fullName evidence="3">histidine kinase</fullName>
        <ecNumber evidence="3">2.7.13.3</ecNumber>
    </recommendedName>
</protein>
<evidence type="ECO:0000259" key="15">
    <source>
        <dbReference type="PROSITE" id="PS50109"/>
    </source>
</evidence>